<feature type="domain" description="Amino acid permease/ SLC12A" evidence="8">
    <location>
        <begin position="86"/>
        <end position="304"/>
    </location>
</feature>
<keyword evidence="10" id="KW-1185">Reference proteome</keyword>
<organism evidence="9 10">
    <name type="scientific">Pleurostoma richardsiae</name>
    <dbReference type="NCBI Taxonomy" id="41990"/>
    <lineage>
        <taxon>Eukaryota</taxon>
        <taxon>Fungi</taxon>
        <taxon>Dikarya</taxon>
        <taxon>Ascomycota</taxon>
        <taxon>Pezizomycotina</taxon>
        <taxon>Sordariomycetes</taxon>
        <taxon>Sordariomycetidae</taxon>
        <taxon>Calosphaeriales</taxon>
        <taxon>Pleurostomataceae</taxon>
        <taxon>Pleurostoma</taxon>
    </lineage>
</organism>
<dbReference type="AlphaFoldDB" id="A0AA38RZ46"/>
<feature type="transmembrane region" description="Helical" evidence="7">
    <location>
        <begin position="85"/>
        <end position="103"/>
    </location>
</feature>
<accession>A0AA38RZ46</accession>
<dbReference type="GO" id="GO:0016020">
    <property type="term" value="C:membrane"/>
    <property type="evidence" value="ECO:0007669"/>
    <property type="project" value="UniProtKB-SubCell"/>
</dbReference>
<dbReference type="PANTHER" id="PTHR43495">
    <property type="entry name" value="GABA PERMEASE"/>
    <property type="match status" value="1"/>
</dbReference>
<protein>
    <submittedName>
        <fullName evidence="9">Amino acid transporter</fullName>
    </submittedName>
</protein>
<feature type="domain" description="Amino acid permease/ SLC12A" evidence="8">
    <location>
        <begin position="343"/>
        <end position="624"/>
    </location>
</feature>
<feature type="transmembrane region" description="Helical" evidence="7">
    <location>
        <begin position="511"/>
        <end position="532"/>
    </location>
</feature>
<feature type="transmembrane region" description="Helical" evidence="7">
    <location>
        <begin position="573"/>
        <end position="594"/>
    </location>
</feature>
<evidence type="ECO:0000256" key="3">
    <source>
        <dbReference type="ARBA" id="ARBA00022692"/>
    </source>
</evidence>
<feature type="region of interest" description="Disordered" evidence="6">
    <location>
        <begin position="21"/>
        <end position="56"/>
    </location>
</feature>
<feature type="transmembrane region" description="Helical" evidence="7">
    <location>
        <begin position="231"/>
        <end position="250"/>
    </location>
</feature>
<feature type="transmembrane region" description="Helical" evidence="7">
    <location>
        <begin position="474"/>
        <end position="491"/>
    </location>
</feature>
<evidence type="ECO:0000256" key="4">
    <source>
        <dbReference type="ARBA" id="ARBA00022989"/>
    </source>
</evidence>
<evidence type="ECO:0000256" key="7">
    <source>
        <dbReference type="SAM" id="Phobius"/>
    </source>
</evidence>
<feature type="transmembrane region" description="Helical" evidence="7">
    <location>
        <begin position="109"/>
        <end position="130"/>
    </location>
</feature>
<sequence>MTETSSDSDWVPDWLKGPLDLWNAGGGERPVPLQDRSASDAPPTPGPKLAGEEDATHDGFTRRQRTVIVTPRRDRTVNRKLRGHQLFMITVNATLGTGLYWRGGQILELGGPVAVLLSFLLVGLLAWAVMQCITEMLCIWPVPGALSVYVGEFVDAELGIAVGVAYWFTYSVSFAALIATSAAEIDFWRQGDRVFDGVVVYLLIPAALIAINTFGVKWYGTLEVLFGSVKILFYLIIVAALIAINAGAGANKALGTRYWRDLGAFDHSAAHTWGTCLLMSLSISAFAYVGVEVVGASALEARWPGHGSKSDTEHRAPTDLSQRSKEPLLIGETVKNSTLYISALATAAYVTGGVLAAFDMPHDDCRLPRLSWIDYTPGPGNCTSTVSTSTYSTSSAFVAIAQGARIPHLADAFNVFLVFTALTCANTNLYVASRSLFGLTSRLDGGGRGSGGSRLTHALMDALAWLGRTNSHRVPLRAMIVSAFAFIWVPFLQLKPGGSNETTPIGMFIEVLAEMGSVGVIIVWACECWAFIRYYHCIYRHRDVLERLKVSQVRRWDEEDYDDYPYRSKAQPLLAYVALIGCLFVLLVCNNAALWNGWHLMPFLSSYLIVLVFFALWIGLKLIRGAKWSLVDLKNEAKVMKIIRDLHDIRLGAS</sequence>
<keyword evidence="5 7" id="KW-0472">Membrane</keyword>
<keyword evidence="2" id="KW-0813">Transport</keyword>
<feature type="transmembrane region" description="Helical" evidence="7">
    <location>
        <begin position="600"/>
        <end position="620"/>
    </location>
</feature>
<feature type="transmembrane region" description="Helical" evidence="7">
    <location>
        <begin position="160"/>
        <end position="182"/>
    </location>
</feature>
<evidence type="ECO:0000313" key="10">
    <source>
        <dbReference type="Proteomes" id="UP001174694"/>
    </source>
</evidence>
<keyword evidence="4 7" id="KW-1133">Transmembrane helix</keyword>
<evidence type="ECO:0000256" key="6">
    <source>
        <dbReference type="SAM" id="MobiDB-lite"/>
    </source>
</evidence>
<proteinExistence type="predicted"/>
<comment type="subcellular location">
    <subcellularLocation>
        <location evidence="1">Membrane</location>
        <topology evidence="1">Multi-pass membrane protein</topology>
    </subcellularLocation>
</comment>
<dbReference type="Pfam" id="PF00324">
    <property type="entry name" value="AA_permease"/>
    <property type="match status" value="2"/>
</dbReference>
<dbReference type="InterPro" id="IPR004841">
    <property type="entry name" value="AA-permease/SLC12A_dom"/>
</dbReference>
<gene>
    <name evidence="9" type="ORF">NKR23_g3368</name>
</gene>
<dbReference type="Gene3D" id="1.20.1740.10">
    <property type="entry name" value="Amino acid/polyamine transporter I"/>
    <property type="match status" value="1"/>
</dbReference>
<evidence type="ECO:0000313" key="9">
    <source>
        <dbReference type="EMBL" id="KAJ9150727.1"/>
    </source>
</evidence>
<reference evidence="9" key="1">
    <citation type="submission" date="2022-07" db="EMBL/GenBank/DDBJ databases">
        <title>Fungi with potential for degradation of polypropylene.</title>
        <authorList>
            <person name="Gostincar C."/>
        </authorList>
    </citation>
    <scope>NUCLEOTIDE SEQUENCE</scope>
    <source>
        <strain evidence="9">EXF-13308</strain>
    </source>
</reference>
<comment type="caution">
    <text evidence="9">The sequence shown here is derived from an EMBL/GenBank/DDBJ whole genome shotgun (WGS) entry which is preliminary data.</text>
</comment>
<feature type="transmembrane region" description="Helical" evidence="7">
    <location>
        <begin position="194"/>
        <end position="219"/>
    </location>
</feature>
<dbReference type="Proteomes" id="UP001174694">
    <property type="component" value="Unassembled WGS sequence"/>
</dbReference>
<evidence type="ECO:0000256" key="1">
    <source>
        <dbReference type="ARBA" id="ARBA00004141"/>
    </source>
</evidence>
<feature type="transmembrane region" description="Helical" evidence="7">
    <location>
        <begin position="137"/>
        <end position="154"/>
    </location>
</feature>
<dbReference type="GO" id="GO:0055085">
    <property type="term" value="P:transmembrane transport"/>
    <property type="evidence" value="ECO:0007669"/>
    <property type="project" value="InterPro"/>
</dbReference>
<keyword evidence="3 7" id="KW-0812">Transmembrane</keyword>
<feature type="transmembrane region" description="Helical" evidence="7">
    <location>
        <begin position="339"/>
        <end position="358"/>
    </location>
</feature>
<name>A0AA38RZ46_9PEZI</name>
<dbReference type="EMBL" id="JANBVO010000007">
    <property type="protein sequence ID" value="KAJ9150727.1"/>
    <property type="molecule type" value="Genomic_DNA"/>
</dbReference>
<dbReference type="PANTHER" id="PTHR43495:SF5">
    <property type="entry name" value="GAMMA-AMINOBUTYRIC ACID PERMEASE"/>
    <property type="match status" value="1"/>
</dbReference>
<evidence type="ECO:0000259" key="8">
    <source>
        <dbReference type="Pfam" id="PF00324"/>
    </source>
</evidence>
<evidence type="ECO:0000256" key="5">
    <source>
        <dbReference type="ARBA" id="ARBA00023136"/>
    </source>
</evidence>
<evidence type="ECO:0000256" key="2">
    <source>
        <dbReference type="ARBA" id="ARBA00022448"/>
    </source>
</evidence>